<feature type="compositionally biased region" description="Polar residues" evidence="1">
    <location>
        <begin position="53"/>
        <end position="62"/>
    </location>
</feature>
<name>A0AAE0GXD7_9CHLO</name>
<gene>
    <name evidence="2" type="ORF">CYMTET_6433</name>
</gene>
<dbReference type="AlphaFoldDB" id="A0AAE0GXD7"/>
<feature type="compositionally biased region" description="Basic and acidic residues" evidence="1">
    <location>
        <begin position="74"/>
        <end position="89"/>
    </location>
</feature>
<evidence type="ECO:0000313" key="2">
    <source>
        <dbReference type="EMBL" id="KAK3285972.1"/>
    </source>
</evidence>
<feature type="region of interest" description="Disordered" evidence="1">
    <location>
        <begin position="42"/>
        <end position="89"/>
    </location>
</feature>
<evidence type="ECO:0000256" key="1">
    <source>
        <dbReference type="SAM" id="MobiDB-lite"/>
    </source>
</evidence>
<accession>A0AAE0GXD7</accession>
<protein>
    <submittedName>
        <fullName evidence="2">Uncharacterized protein</fullName>
    </submittedName>
</protein>
<organism evidence="2 3">
    <name type="scientific">Cymbomonas tetramitiformis</name>
    <dbReference type="NCBI Taxonomy" id="36881"/>
    <lineage>
        <taxon>Eukaryota</taxon>
        <taxon>Viridiplantae</taxon>
        <taxon>Chlorophyta</taxon>
        <taxon>Pyramimonadophyceae</taxon>
        <taxon>Pyramimonadales</taxon>
        <taxon>Pyramimonadaceae</taxon>
        <taxon>Cymbomonas</taxon>
    </lineage>
</organism>
<reference evidence="2 3" key="1">
    <citation type="journal article" date="2015" name="Genome Biol. Evol.">
        <title>Comparative Genomics of a Bacterivorous Green Alga Reveals Evolutionary Causalities and Consequences of Phago-Mixotrophic Mode of Nutrition.</title>
        <authorList>
            <person name="Burns J.A."/>
            <person name="Paasch A."/>
            <person name="Narechania A."/>
            <person name="Kim E."/>
        </authorList>
    </citation>
    <scope>NUCLEOTIDE SEQUENCE [LARGE SCALE GENOMIC DNA]</scope>
    <source>
        <strain evidence="2 3">PLY_AMNH</strain>
    </source>
</reference>
<dbReference type="EMBL" id="LGRX02001537">
    <property type="protein sequence ID" value="KAK3285972.1"/>
    <property type="molecule type" value="Genomic_DNA"/>
</dbReference>
<proteinExistence type="predicted"/>
<sequence length="199" mass="22881">MSSVSSMDSSIQTFIVSAHLSQTDWKTKEELCMSDDEASIDHEKVLDKAGPSNAAQSTASWSDRSDMDEDDEQPRDVKGKGRAVAEDGRAKKRARTLLTLPRHPETGYLQVMCNTCQSNPEIPTKLWCAYCRAKKSSCWRVRYDGVTQCELKMQYFLEHTDNVDITRIEYNMGKEFMDLEAYWVEENRLRNFQNTDAEK</sequence>
<evidence type="ECO:0000313" key="3">
    <source>
        <dbReference type="Proteomes" id="UP001190700"/>
    </source>
</evidence>
<comment type="caution">
    <text evidence="2">The sequence shown here is derived from an EMBL/GenBank/DDBJ whole genome shotgun (WGS) entry which is preliminary data.</text>
</comment>
<dbReference type="Proteomes" id="UP001190700">
    <property type="component" value="Unassembled WGS sequence"/>
</dbReference>
<keyword evidence="3" id="KW-1185">Reference proteome</keyword>